<gene>
    <name evidence="1" type="ORF">WMY93_011847</name>
</gene>
<comment type="caution">
    <text evidence="1">The sequence shown here is derived from an EMBL/GenBank/DDBJ whole genome shotgun (WGS) entry which is preliminary data.</text>
</comment>
<dbReference type="Proteomes" id="UP001460270">
    <property type="component" value="Unassembled WGS sequence"/>
</dbReference>
<sequence length="111" mass="12450">MALLFYCPMYKPAEQTVTETTRDTSEESFSVQPKLDGTVGGFHTGNQTAVVSLVSSERLKLSKMCAKLAVVRALMQERLTAAAEEIFALVERTIAEFEEELCRSKEENQRK</sequence>
<dbReference type="AlphaFoldDB" id="A0AAW0P9J3"/>
<evidence type="ECO:0000313" key="2">
    <source>
        <dbReference type="Proteomes" id="UP001460270"/>
    </source>
</evidence>
<evidence type="ECO:0000313" key="1">
    <source>
        <dbReference type="EMBL" id="KAK7916086.1"/>
    </source>
</evidence>
<name>A0AAW0P9J3_9GOBI</name>
<reference evidence="2" key="1">
    <citation type="submission" date="2024-04" db="EMBL/GenBank/DDBJ databases">
        <title>Salinicola lusitanus LLJ914,a marine bacterium isolated from the Okinawa Trough.</title>
        <authorList>
            <person name="Li J."/>
        </authorList>
    </citation>
    <scope>NUCLEOTIDE SEQUENCE [LARGE SCALE GENOMIC DNA]</scope>
</reference>
<dbReference type="EMBL" id="JBBPFD010000008">
    <property type="protein sequence ID" value="KAK7916086.1"/>
    <property type="molecule type" value="Genomic_DNA"/>
</dbReference>
<protein>
    <submittedName>
        <fullName evidence="1">Uncharacterized protein</fullName>
    </submittedName>
</protein>
<organism evidence="1 2">
    <name type="scientific">Mugilogobius chulae</name>
    <name type="common">yellowstripe goby</name>
    <dbReference type="NCBI Taxonomy" id="88201"/>
    <lineage>
        <taxon>Eukaryota</taxon>
        <taxon>Metazoa</taxon>
        <taxon>Chordata</taxon>
        <taxon>Craniata</taxon>
        <taxon>Vertebrata</taxon>
        <taxon>Euteleostomi</taxon>
        <taxon>Actinopterygii</taxon>
        <taxon>Neopterygii</taxon>
        <taxon>Teleostei</taxon>
        <taxon>Neoteleostei</taxon>
        <taxon>Acanthomorphata</taxon>
        <taxon>Gobiaria</taxon>
        <taxon>Gobiiformes</taxon>
        <taxon>Gobioidei</taxon>
        <taxon>Gobiidae</taxon>
        <taxon>Gobionellinae</taxon>
        <taxon>Mugilogobius</taxon>
    </lineage>
</organism>
<proteinExistence type="predicted"/>
<accession>A0AAW0P9J3</accession>
<keyword evidence="2" id="KW-1185">Reference proteome</keyword>